<dbReference type="HOGENOM" id="CLU_1281328_0_0_9"/>
<dbReference type="RefSeq" id="WP_003405637.1">
    <property type="nucleotide sequence ID" value="NC_010516.1"/>
</dbReference>
<keyword evidence="1" id="KW-0812">Transmembrane</keyword>
<dbReference type="Proteomes" id="UP000008541">
    <property type="component" value="Chromosome"/>
</dbReference>
<dbReference type="EMBL" id="CP000939">
    <property type="protein sequence ID" value="ACA45822.1"/>
    <property type="molecule type" value="Genomic_DNA"/>
</dbReference>
<evidence type="ECO:0000313" key="3">
    <source>
        <dbReference type="Proteomes" id="UP000008541"/>
    </source>
</evidence>
<evidence type="ECO:0000313" key="2">
    <source>
        <dbReference type="EMBL" id="ACA45822.1"/>
    </source>
</evidence>
<sequence>MNFNIFLEYMSDMNIYNLIKDIIIPIISAIGGILGWWVAYKAFLLNKNPSIALDYDILKDNKFNKLIIDEYISEKERENCGLGFCSSNYGYNIYLKIKNTSKYPITNLRLTYEIIMYKNNIILYEDEVEFEKKSEKEFKRFKKEISIDYLPPNREERKWIFISDIIPICDVYIISGKSKECKYYNKRFKLIRYNILDYEMISDAYNLRKIYGISK</sequence>
<organism evidence="2 3">
    <name type="scientific">Clostridium botulinum (strain Okra / Type B1)</name>
    <dbReference type="NCBI Taxonomy" id="498213"/>
    <lineage>
        <taxon>Bacteria</taxon>
        <taxon>Bacillati</taxon>
        <taxon>Bacillota</taxon>
        <taxon>Clostridia</taxon>
        <taxon>Eubacteriales</taxon>
        <taxon>Clostridiaceae</taxon>
        <taxon>Clostridium</taxon>
    </lineage>
</organism>
<reference evidence="2 3" key="1">
    <citation type="journal article" date="2007" name="PLoS ONE">
        <title>Analysis of the neurotoxin complex genes in Clostridium botulinum A1-A4 and B1 strains: BoNT/A3, /Ba4 and /B1 clusters are located within plasmids.</title>
        <authorList>
            <person name="Smith T.J."/>
            <person name="Hill K.K."/>
            <person name="Foley B.T."/>
            <person name="Detter J.C."/>
            <person name="Munk A.C."/>
            <person name="Bruce D.C."/>
            <person name="Doggett N.A."/>
            <person name="Smith L.A."/>
            <person name="Marks J.D."/>
            <person name="Xie G."/>
            <person name="Brettin T.S."/>
        </authorList>
    </citation>
    <scope>NUCLEOTIDE SEQUENCE [LARGE SCALE GENOMIC DNA]</scope>
    <source>
        <strain evidence="3">Okra / Type B1</strain>
    </source>
</reference>
<evidence type="ECO:0000256" key="1">
    <source>
        <dbReference type="SAM" id="Phobius"/>
    </source>
</evidence>
<name>B1IF82_CLOBK</name>
<gene>
    <name evidence="2" type="ordered locus">CLD_0001</name>
</gene>
<keyword evidence="1" id="KW-0472">Membrane</keyword>
<proteinExistence type="predicted"/>
<keyword evidence="1" id="KW-1133">Transmembrane helix</keyword>
<feature type="transmembrane region" description="Helical" evidence="1">
    <location>
        <begin position="22"/>
        <end position="40"/>
    </location>
</feature>
<dbReference type="KEGG" id="cbb:CLD_0001"/>
<protein>
    <submittedName>
        <fullName evidence="2">Uncharacterized protein</fullName>
    </submittedName>
</protein>
<accession>B1IF82</accession>
<dbReference type="AlphaFoldDB" id="B1IF82"/>